<keyword evidence="8" id="KW-0539">Nucleus</keyword>
<feature type="region of interest" description="Disordered" evidence="14">
    <location>
        <begin position="593"/>
        <end position="634"/>
    </location>
</feature>
<dbReference type="PANTHER" id="PTHR47959">
    <property type="entry name" value="ATP-DEPENDENT RNA HELICASE RHLE-RELATED"/>
    <property type="match status" value="1"/>
</dbReference>
<dbReference type="SUPFAM" id="SSF52540">
    <property type="entry name" value="P-loop containing nucleoside triphosphate hydrolases"/>
    <property type="match status" value="1"/>
</dbReference>
<feature type="domain" description="Helicase C-terminal" evidence="16">
    <location>
        <begin position="410"/>
        <end position="571"/>
    </location>
</feature>
<evidence type="ECO:0000256" key="8">
    <source>
        <dbReference type="ARBA" id="ARBA00023242"/>
    </source>
</evidence>
<feature type="domain" description="Helicase ATP-binding" evidence="15">
    <location>
        <begin position="221"/>
        <end position="399"/>
    </location>
</feature>
<evidence type="ECO:0000256" key="9">
    <source>
        <dbReference type="ARBA" id="ARBA00024355"/>
    </source>
</evidence>
<keyword evidence="4" id="KW-0378">Hydrolase</keyword>
<evidence type="ECO:0000256" key="4">
    <source>
        <dbReference type="ARBA" id="ARBA00022801"/>
    </source>
</evidence>
<evidence type="ECO:0000259" key="15">
    <source>
        <dbReference type="PROSITE" id="PS51192"/>
    </source>
</evidence>
<dbReference type="GO" id="GO:0030490">
    <property type="term" value="P:maturation of SSU-rRNA"/>
    <property type="evidence" value="ECO:0007669"/>
    <property type="project" value="InterPro"/>
</dbReference>
<dbReference type="GO" id="GO:0005524">
    <property type="term" value="F:ATP binding"/>
    <property type="evidence" value="ECO:0007669"/>
    <property type="project" value="UniProtKB-KW"/>
</dbReference>
<dbReference type="GO" id="GO:0016787">
    <property type="term" value="F:hydrolase activity"/>
    <property type="evidence" value="ECO:0007669"/>
    <property type="project" value="UniProtKB-KW"/>
</dbReference>
<keyword evidence="19" id="KW-1185">Reference proteome</keyword>
<dbReference type="STRING" id="38772.ENSGAGP00000009154"/>
<dbReference type="Pfam" id="PF00271">
    <property type="entry name" value="Helicase_C"/>
    <property type="match status" value="1"/>
</dbReference>
<dbReference type="Ensembl" id="ENSGAGT00000010513.1">
    <property type="protein sequence ID" value="ENSGAGP00000009154.1"/>
    <property type="gene ID" value="ENSGAGG00000007234.1"/>
</dbReference>
<dbReference type="GO" id="GO:0003723">
    <property type="term" value="F:RNA binding"/>
    <property type="evidence" value="ECO:0007669"/>
    <property type="project" value="UniProtKB-KW"/>
</dbReference>
<dbReference type="SMART" id="SM00490">
    <property type="entry name" value="HELICc"/>
    <property type="match status" value="1"/>
</dbReference>
<feature type="region of interest" description="Disordered" evidence="14">
    <location>
        <begin position="43"/>
        <end position="121"/>
    </location>
</feature>
<dbReference type="InterPro" id="IPR044764">
    <property type="entry name" value="DDX52/Rok1_DEADc"/>
</dbReference>
<dbReference type="GO" id="GO:0003724">
    <property type="term" value="F:RNA helicase activity"/>
    <property type="evidence" value="ECO:0007669"/>
    <property type="project" value="UniProtKB-EC"/>
</dbReference>
<dbReference type="AlphaFoldDB" id="A0A452H3K9"/>
<reference evidence="18" key="3">
    <citation type="submission" date="2025-09" db="UniProtKB">
        <authorList>
            <consortium name="Ensembl"/>
        </authorList>
    </citation>
    <scope>IDENTIFICATION</scope>
</reference>
<dbReference type="CDD" id="cd18787">
    <property type="entry name" value="SF2_C_DEAD"/>
    <property type="match status" value="1"/>
</dbReference>
<dbReference type="EC" id="3.6.4.13" evidence="2"/>
<feature type="compositionally biased region" description="Basic and acidic residues" evidence="14">
    <location>
        <begin position="79"/>
        <end position="92"/>
    </location>
</feature>
<feature type="short sequence motif" description="Q motif" evidence="13">
    <location>
        <begin position="190"/>
        <end position="218"/>
    </location>
</feature>
<evidence type="ECO:0000256" key="14">
    <source>
        <dbReference type="SAM" id="MobiDB-lite"/>
    </source>
</evidence>
<protein>
    <recommendedName>
        <fullName evidence="10">Probable ATP-dependent RNA helicase DDX52</fullName>
        <ecNumber evidence="2">3.6.4.13</ecNumber>
    </recommendedName>
    <alternativeName>
        <fullName evidence="12">DEAD box protein 52</fullName>
    </alternativeName>
</protein>
<dbReference type="Proteomes" id="UP000291020">
    <property type="component" value="Unassembled WGS sequence"/>
</dbReference>
<dbReference type="InterPro" id="IPR011545">
    <property type="entry name" value="DEAD/DEAH_box_helicase_dom"/>
</dbReference>
<dbReference type="InterPro" id="IPR027417">
    <property type="entry name" value="P-loop_NTPase"/>
</dbReference>
<comment type="similarity">
    <text evidence="9">Belongs to the DEAD box helicase family. DDX52/ROK1 subfamily.</text>
</comment>
<name>A0A452H3K9_9SAUR</name>
<dbReference type="InterPro" id="IPR014001">
    <property type="entry name" value="Helicase_ATP-bd"/>
</dbReference>
<dbReference type="PROSITE" id="PS51192">
    <property type="entry name" value="HELICASE_ATP_BIND_1"/>
    <property type="match status" value="1"/>
</dbReference>
<evidence type="ECO:0000256" key="6">
    <source>
        <dbReference type="ARBA" id="ARBA00022840"/>
    </source>
</evidence>
<dbReference type="Gene3D" id="3.40.50.300">
    <property type="entry name" value="P-loop containing nucleotide triphosphate hydrolases"/>
    <property type="match status" value="2"/>
</dbReference>
<evidence type="ECO:0000256" key="13">
    <source>
        <dbReference type="PROSITE-ProRule" id="PRU00552"/>
    </source>
</evidence>
<dbReference type="GO" id="GO:0005730">
    <property type="term" value="C:nucleolus"/>
    <property type="evidence" value="ECO:0007669"/>
    <property type="project" value="UniProtKB-SubCell"/>
</dbReference>
<keyword evidence="3" id="KW-0547">Nucleotide-binding</keyword>
<feature type="compositionally biased region" description="Polar residues" evidence="14">
    <location>
        <begin position="624"/>
        <end position="634"/>
    </location>
</feature>
<evidence type="ECO:0000256" key="5">
    <source>
        <dbReference type="ARBA" id="ARBA00022806"/>
    </source>
</evidence>
<dbReference type="PROSITE" id="PS51195">
    <property type="entry name" value="Q_MOTIF"/>
    <property type="match status" value="1"/>
</dbReference>
<dbReference type="GO" id="GO:0005829">
    <property type="term" value="C:cytosol"/>
    <property type="evidence" value="ECO:0007669"/>
    <property type="project" value="TreeGrafter"/>
</dbReference>
<evidence type="ECO:0000313" key="18">
    <source>
        <dbReference type="Ensembl" id="ENSGAGP00000009154.1"/>
    </source>
</evidence>
<evidence type="ECO:0000256" key="12">
    <source>
        <dbReference type="ARBA" id="ARBA00075556"/>
    </source>
</evidence>
<keyword evidence="7" id="KW-0694">RNA-binding</keyword>
<evidence type="ECO:0000259" key="16">
    <source>
        <dbReference type="PROSITE" id="PS51194"/>
    </source>
</evidence>
<keyword evidence="5" id="KW-0347">Helicase</keyword>
<feature type="compositionally biased region" description="Basic residues" evidence="14">
    <location>
        <begin position="602"/>
        <end position="620"/>
    </location>
</feature>
<sequence>MDADGFFRKLGAGARFDVKRFSQDARRFKVVKVRHTEYDSPESLDFFGSKDTKHPDVSENGLGTNGSKKSKVKIQPLESHMDEKADGSEERLNAGTARKRKQDTGNFKGKKRKRKTQERISVSSVVENDGILWMSSLETKIKDTREKQEKKPTAEKLEQLRQQRINHFRNKHKINIQGTDLPEPIATFEQLQAEYKILPKIMQNIQAAGFQVPTPIQMQAIPVMLHGRELLASAPTGSGKTLAFSIPILTHLKQPMNKGFRALIISPTRELASQTHRELVKLSEGTGFRIHMIHKATEATKKFGLKSSQKFDILVTTPNRLIYLLKQDPPAIDLTRVEWLVVDESDKLFEDGKSGFRDQLASIFLACTSHVVKRALFSATFAFDVEQWCKLNLDNIILVSIGARNAAAETVDQELLFVGSETGKLLAMRDLVKKGFAPPVLVFVQSIERAKELFHELVYEGVNVDVIHADKTQQQRDNVVHSFRAGKIWVLICTALLARGIDFKGVNMVINYDFPASAVEYIHRIGRTGRAGHTGKAVTFFTEDDKPLIRSVANVIQQAGCPVPDYIKAFRKLQSKQKKKLIKKPLEREHIRTTPQYLLEKAKKKKGKLSRKILRKRNPRKQTNDSQLQTGPES</sequence>
<feature type="domain" description="DEAD-box RNA helicase Q" evidence="17">
    <location>
        <begin position="190"/>
        <end position="218"/>
    </location>
</feature>
<accession>A0A452H3K9</accession>
<evidence type="ECO:0000256" key="11">
    <source>
        <dbReference type="ARBA" id="ARBA00047984"/>
    </source>
</evidence>
<feature type="compositionally biased region" description="Basic and acidic residues" evidence="14">
    <location>
        <begin position="48"/>
        <end position="57"/>
    </location>
</feature>
<proteinExistence type="inferred from homology"/>
<dbReference type="CDD" id="cd17957">
    <property type="entry name" value="DEADc_DDX52"/>
    <property type="match status" value="1"/>
</dbReference>
<dbReference type="InterPro" id="IPR001650">
    <property type="entry name" value="Helicase_C-like"/>
</dbReference>
<comment type="subcellular location">
    <subcellularLocation>
        <location evidence="1">Nucleus</location>
        <location evidence="1">Nucleolus</location>
    </subcellularLocation>
</comment>
<evidence type="ECO:0000256" key="2">
    <source>
        <dbReference type="ARBA" id="ARBA00012552"/>
    </source>
</evidence>
<keyword evidence="6" id="KW-0067">ATP-binding</keyword>
<comment type="catalytic activity">
    <reaction evidence="11">
        <text>ATP + H2O = ADP + phosphate + H(+)</text>
        <dbReference type="Rhea" id="RHEA:13065"/>
        <dbReference type="ChEBI" id="CHEBI:15377"/>
        <dbReference type="ChEBI" id="CHEBI:15378"/>
        <dbReference type="ChEBI" id="CHEBI:30616"/>
        <dbReference type="ChEBI" id="CHEBI:43474"/>
        <dbReference type="ChEBI" id="CHEBI:456216"/>
        <dbReference type="EC" id="3.6.4.13"/>
    </reaction>
</comment>
<evidence type="ECO:0000256" key="1">
    <source>
        <dbReference type="ARBA" id="ARBA00004604"/>
    </source>
</evidence>
<dbReference type="FunFam" id="3.40.50.300:FF:000759">
    <property type="entry name" value="probable ATP-dependent RNA helicase DDX52"/>
    <property type="match status" value="1"/>
</dbReference>
<organism evidence="18 19">
    <name type="scientific">Gopherus agassizii</name>
    <name type="common">Agassiz's desert tortoise</name>
    <dbReference type="NCBI Taxonomy" id="38772"/>
    <lineage>
        <taxon>Eukaryota</taxon>
        <taxon>Metazoa</taxon>
        <taxon>Chordata</taxon>
        <taxon>Craniata</taxon>
        <taxon>Vertebrata</taxon>
        <taxon>Euteleostomi</taxon>
        <taxon>Archelosauria</taxon>
        <taxon>Testudinata</taxon>
        <taxon>Testudines</taxon>
        <taxon>Cryptodira</taxon>
        <taxon>Durocryptodira</taxon>
        <taxon>Testudinoidea</taxon>
        <taxon>Testudinidae</taxon>
        <taxon>Gopherus</taxon>
    </lineage>
</organism>
<dbReference type="PANTHER" id="PTHR47959:SF15">
    <property type="entry name" value="RNA HELICASE"/>
    <property type="match status" value="1"/>
</dbReference>
<dbReference type="SMART" id="SM00487">
    <property type="entry name" value="DEXDc"/>
    <property type="match status" value="1"/>
</dbReference>
<evidence type="ECO:0000259" key="17">
    <source>
        <dbReference type="PROSITE" id="PS51195"/>
    </source>
</evidence>
<evidence type="ECO:0000256" key="10">
    <source>
        <dbReference type="ARBA" id="ARBA00044533"/>
    </source>
</evidence>
<reference evidence="18" key="2">
    <citation type="submission" date="2025-08" db="UniProtKB">
        <authorList>
            <consortium name="Ensembl"/>
        </authorList>
    </citation>
    <scope>IDENTIFICATION</scope>
</reference>
<dbReference type="Pfam" id="PF00270">
    <property type="entry name" value="DEAD"/>
    <property type="match status" value="1"/>
</dbReference>
<evidence type="ECO:0000256" key="7">
    <source>
        <dbReference type="ARBA" id="ARBA00022884"/>
    </source>
</evidence>
<dbReference type="InterPro" id="IPR050079">
    <property type="entry name" value="DEAD_box_RNA_helicase"/>
</dbReference>
<dbReference type="PROSITE" id="PS51194">
    <property type="entry name" value="HELICASE_CTER"/>
    <property type="match status" value="1"/>
</dbReference>
<reference evidence="19" key="1">
    <citation type="journal article" date="2017" name="PLoS ONE">
        <title>The Agassiz's desert tortoise genome provides a resource for the conservation of a threatened species.</title>
        <authorList>
            <person name="Tollis M."/>
            <person name="DeNardo D.F."/>
            <person name="Cornelius J.A."/>
            <person name="Dolby G.A."/>
            <person name="Edwards T."/>
            <person name="Henen B.T."/>
            <person name="Karl A.E."/>
            <person name="Murphy R.W."/>
            <person name="Kusumi K."/>
        </authorList>
    </citation>
    <scope>NUCLEOTIDE SEQUENCE [LARGE SCALE GENOMIC DNA]</scope>
</reference>
<evidence type="ECO:0000313" key="19">
    <source>
        <dbReference type="Proteomes" id="UP000291020"/>
    </source>
</evidence>
<evidence type="ECO:0000256" key="3">
    <source>
        <dbReference type="ARBA" id="ARBA00022741"/>
    </source>
</evidence>
<dbReference type="FunFam" id="3.40.50.300:FF:000906">
    <property type="entry name" value="Probable ATP-dependent RNA helicase DDX52"/>
    <property type="match status" value="1"/>
</dbReference>
<dbReference type="InterPro" id="IPR014014">
    <property type="entry name" value="RNA_helicase_DEAD_Q_motif"/>
</dbReference>